<feature type="non-terminal residue" evidence="1">
    <location>
        <position position="1"/>
    </location>
</feature>
<reference evidence="1" key="1">
    <citation type="submission" date="2018-05" db="EMBL/GenBank/DDBJ databases">
        <authorList>
            <person name="Lanie J.A."/>
            <person name="Ng W.-L."/>
            <person name="Kazmierczak K.M."/>
            <person name="Andrzejewski T.M."/>
            <person name="Davidsen T.M."/>
            <person name="Wayne K.J."/>
            <person name="Tettelin H."/>
            <person name="Glass J.I."/>
            <person name="Rusch D."/>
            <person name="Podicherti R."/>
            <person name="Tsui H.-C.T."/>
            <person name="Winkler M.E."/>
        </authorList>
    </citation>
    <scope>NUCLEOTIDE SEQUENCE</scope>
</reference>
<protein>
    <recommendedName>
        <fullName evidence="2">Enolase C-terminal domain-containing protein</fullName>
    </recommendedName>
</protein>
<dbReference type="SUPFAM" id="SSF51604">
    <property type="entry name" value="Enolase C-terminal domain-like"/>
    <property type="match status" value="1"/>
</dbReference>
<dbReference type="Gene3D" id="3.20.20.120">
    <property type="entry name" value="Enolase-like C-terminal domain"/>
    <property type="match status" value="1"/>
</dbReference>
<sequence>HMHLVASWRHAPFMELLHDPPVGHYRNKFSIMSNAPEVDSDGFMSLPQGPGLGIEIDPDLIMKN</sequence>
<dbReference type="InterPro" id="IPR036849">
    <property type="entry name" value="Enolase-like_C_sf"/>
</dbReference>
<dbReference type="AlphaFoldDB" id="A0A382LEK7"/>
<accession>A0A382LEK7</accession>
<evidence type="ECO:0000313" key="1">
    <source>
        <dbReference type="EMBL" id="SVC35086.1"/>
    </source>
</evidence>
<organism evidence="1">
    <name type="scientific">marine metagenome</name>
    <dbReference type="NCBI Taxonomy" id="408172"/>
    <lineage>
        <taxon>unclassified sequences</taxon>
        <taxon>metagenomes</taxon>
        <taxon>ecological metagenomes</taxon>
    </lineage>
</organism>
<proteinExistence type="predicted"/>
<gene>
    <name evidence="1" type="ORF">METZ01_LOCUS287940</name>
</gene>
<evidence type="ECO:0008006" key="2">
    <source>
        <dbReference type="Google" id="ProtNLM"/>
    </source>
</evidence>
<name>A0A382LEK7_9ZZZZ</name>
<dbReference type="EMBL" id="UINC01086531">
    <property type="protein sequence ID" value="SVC35086.1"/>
    <property type="molecule type" value="Genomic_DNA"/>
</dbReference>